<dbReference type="Gene3D" id="3.20.20.140">
    <property type="entry name" value="Metal-dependent hydrolases"/>
    <property type="match status" value="1"/>
</dbReference>
<dbReference type="RefSeq" id="WP_112055264.1">
    <property type="nucleotide sequence ID" value="NZ_QLSX01000007.1"/>
</dbReference>
<dbReference type="PANTHER" id="PTHR46124">
    <property type="entry name" value="D-AMINOACYL-TRNA DEACYLASE"/>
    <property type="match status" value="1"/>
</dbReference>
<dbReference type="Proteomes" id="UP000249700">
    <property type="component" value="Unassembled WGS sequence"/>
</dbReference>
<feature type="binding site" evidence="4">
    <location>
        <position position="145"/>
    </location>
    <ligand>
        <name>a divalent metal cation</name>
        <dbReference type="ChEBI" id="CHEBI:60240"/>
        <label>2</label>
    </ligand>
</feature>
<reference evidence="5 6" key="1">
    <citation type="submission" date="2018-06" db="EMBL/GenBank/DDBJ databases">
        <title>Comparative analysis of microorganisms from saline springs in Andes Mountain Range, Colombia.</title>
        <authorList>
            <person name="Rubin E."/>
        </authorList>
    </citation>
    <scope>NUCLEOTIDE SEQUENCE [LARGE SCALE GENOMIC DNA]</scope>
    <source>
        <strain evidence="5 6">USBA-857</strain>
    </source>
</reference>
<protein>
    <submittedName>
        <fullName evidence="5">TatD DNase family protein</fullName>
    </submittedName>
</protein>
<name>A0A328XMT2_9GAMM</name>
<dbReference type="FunFam" id="3.20.20.140:FF:000005">
    <property type="entry name" value="TatD family hydrolase"/>
    <property type="match status" value="1"/>
</dbReference>
<dbReference type="CDD" id="cd01310">
    <property type="entry name" value="TatD_DNAse"/>
    <property type="match status" value="1"/>
</dbReference>
<evidence type="ECO:0000256" key="3">
    <source>
        <dbReference type="ARBA" id="ARBA00022801"/>
    </source>
</evidence>
<dbReference type="PANTHER" id="PTHR46124:SF3">
    <property type="entry name" value="HYDROLASE"/>
    <property type="match status" value="1"/>
</dbReference>
<dbReference type="EMBL" id="QLSX01000007">
    <property type="protein sequence ID" value="RAR60278.1"/>
    <property type="molecule type" value="Genomic_DNA"/>
</dbReference>
<dbReference type="InterPro" id="IPR018228">
    <property type="entry name" value="DNase_TatD-rel_CS"/>
</dbReference>
<keyword evidence="3" id="KW-0378">Hydrolase</keyword>
<gene>
    <name evidence="5" type="ORF">BCL93_10782</name>
</gene>
<feature type="binding site" evidence="4">
    <location>
        <position position="169"/>
    </location>
    <ligand>
        <name>a divalent metal cation</name>
        <dbReference type="ChEBI" id="CHEBI:60240"/>
        <label>2</label>
    </ligand>
</feature>
<keyword evidence="2 4" id="KW-0479">Metal-binding</keyword>
<evidence type="ECO:0000313" key="6">
    <source>
        <dbReference type="Proteomes" id="UP000249700"/>
    </source>
</evidence>
<comment type="similarity">
    <text evidence="1">Belongs to the metallo-dependent hydrolases superfamily. TatD-type hydrolase family.</text>
</comment>
<feature type="binding site" evidence="4">
    <location>
        <position position="6"/>
    </location>
    <ligand>
        <name>a divalent metal cation</name>
        <dbReference type="ChEBI" id="CHEBI:60240"/>
        <label>1</label>
    </ligand>
</feature>
<dbReference type="PROSITE" id="PS01137">
    <property type="entry name" value="TATD_1"/>
    <property type="match status" value="1"/>
</dbReference>
<comment type="caution">
    <text evidence="5">The sequence shown here is derived from an EMBL/GenBank/DDBJ whole genome shotgun (WGS) entry which is preliminary data.</text>
</comment>
<feature type="binding site" evidence="4">
    <location>
        <position position="8"/>
    </location>
    <ligand>
        <name>a divalent metal cation</name>
        <dbReference type="ChEBI" id="CHEBI:60240"/>
        <label>1</label>
    </ligand>
</feature>
<dbReference type="GO" id="GO:0046872">
    <property type="term" value="F:metal ion binding"/>
    <property type="evidence" value="ECO:0007669"/>
    <property type="project" value="UniProtKB-KW"/>
</dbReference>
<feature type="binding site" evidence="4">
    <location>
        <position position="219"/>
    </location>
    <ligand>
        <name>a divalent metal cation</name>
        <dbReference type="ChEBI" id="CHEBI:60240"/>
        <label>1</label>
    </ligand>
</feature>
<dbReference type="AlphaFoldDB" id="A0A328XMT2"/>
<feature type="binding site" evidence="4">
    <location>
        <position position="110"/>
    </location>
    <ligand>
        <name>a divalent metal cation</name>
        <dbReference type="ChEBI" id="CHEBI:60240"/>
        <label>1</label>
    </ligand>
</feature>
<evidence type="ECO:0000313" key="5">
    <source>
        <dbReference type="EMBL" id="RAR60278.1"/>
    </source>
</evidence>
<accession>A0A328XMT2</accession>
<evidence type="ECO:0000256" key="4">
    <source>
        <dbReference type="PIRSR" id="PIRSR005902-1"/>
    </source>
</evidence>
<dbReference type="Pfam" id="PF01026">
    <property type="entry name" value="TatD_DNase"/>
    <property type="match status" value="1"/>
</dbReference>
<dbReference type="SUPFAM" id="SSF51556">
    <property type="entry name" value="Metallo-dependent hydrolases"/>
    <property type="match status" value="1"/>
</dbReference>
<evidence type="ECO:0000256" key="1">
    <source>
        <dbReference type="ARBA" id="ARBA00009275"/>
    </source>
</evidence>
<dbReference type="InterPro" id="IPR001130">
    <property type="entry name" value="TatD-like"/>
</dbReference>
<organism evidence="5 6">
    <name type="scientific">Onishia taeanensis</name>
    <dbReference type="NCBI Taxonomy" id="284577"/>
    <lineage>
        <taxon>Bacteria</taxon>
        <taxon>Pseudomonadati</taxon>
        <taxon>Pseudomonadota</taxon>
        <taxon>Gammaproteobacteria</taxon>
        <taxon>Oceanospirillales</taxon>
        <taxon>Halomonadaceae</taxon>
        <taxon>Onishia</taxon>
    </lineage>
</organism>
<dbReference type="InterPro" id="IPR032466">
    <property type="entry name" value="Metal_Hydrolase"/>
</dbReference>
<dbReference type="GO" id="GO:0005829">
    <property type="term" value="C:cytosol"/>
    <property type="evidence" value="ECO:0007669"/>
    <property type="project" value="TreeGrafter"/>
</dbReference>
<dbReference type="OrthoDB" id="9810005at2"/>
<sequence>MLIDAHCHLDFPDFDVDREAVFERARAVGVEHFVVPGTTRARWPSVLALGRRVDTSVCLGLHPYFLDDHCVNASRFDPHRLGARQLDGDDDLVALEAALDAHPEVVAVGECGIDARFENTLGAQWVLFKAQLRIAKARHLPVVIHCVHANDQVAKCLKEVGLPAGGLIHAFAGSLQQAQRFLALGFVLGLGGAVTHERAQRLRRCVAALPEDGFVLETDSPDMPPAGFKGERNEPARLARIAADVAALRHISRATLEKATTANAVRVFRLAG</sequence>
<proteinExistence type="inferred from homology"/>
<dbReference type="GO" id="GO:0016788">
    <property type="term" value="F:hydrolase activity, acting on ester bonds"/>
    <property type="evidence" value="ECO:0007669"/>
    <property type="project" value="InterPro"/>
</dbReference>
<dbReference type="PIRSF" id="PIRSF005902">
    <property type="entry name" value="DNase_TatD"/>
    <property type="match status" value="1"/>
</dbReference>
<evidence type="ECO:0000256" key="2">
    <source>
        <dbReference type="ARBA" id="ARBA00022723"/>
    </source>
</evidence>